<evidence type="ECO:0000256" key="3">
    <source>
        <dbReference type="ARBA" id="ARBA00022771"/>
    </source>
</evidence>
<reference evidence="8 9" key="1">
    <citation type="submission" date="2014-04" db="EMBL/GenBank/DDBJ databases">
        <authorList>
            <consortium name="DOE Joint Genome Institute"/>
            <person name="Kuo A."/>
            <person name="Tarkka M."/>
            <person name="Buscot F."/>
            <person name="Kohler A."/>
            <person name="Nagy L.G."/>
            <person name="Floudas D."/>
            <person name="Copeland A."/>
            <person name="Barry K.W."/>
            <person name="Cichocki N."/>
            <person name="Veneault-Fourrey C."/>
            <person name="LaButti K."/>
            <person name="Lindquist E.A."/>
            <person name="Lipzen A."/>
            <person name="Lundell T."/>
            <person name="Morin E."/>
            <person name="Murat C."/>
            <person name="Sun H."/>
            <person name="Tunlid A."/>
            <person name="Henrissat B."/>
            <person name="Grigoriev I.V."/>
            <person name="Hibbett D.S."/>
            <person name="Martin F."/>
            <person name="Nordberg H.P."/>
            <person name="Cantor M.N."/>
            <person name="Hua S.X."/>
        </authorList>
    </citation>
    <scope>NUCLEOTIDE SEQUENCE [LARGE SCALE GENOMIC DNA]</scope>
    <source>
        <strain evidence="8 9">F 1598</strain>
    </source>
</reference>
<dbReference type="InterPro" id="IPR052035">
    <property type="entry name" value="ZnF_BED_domain_contain"/>
</dbReference>
<dbReference type="EMBL" id="KN832978">
    <property type="protein sequence ID" value="KIM87882.1"/>
    <property type="molecule type" value="Genomic_DNA"/>
</dbReference>
<name>A0A0C3CDT4_PILCF</name>
<dbReference type="InterPro" id="IPR008906">
    <property type="entry name" value="HATC_C_dom"/>
</dbReference>
<dbReference type="Pfam" id="PF05699">
    <property type="entry name" value="Dimer_Tnp_hAT"/>
    <property type="match status" value="1"/>
</dbReference>
<evidence type="ECO:0000313" key="8">
    <source>
        <dbReference type="EMBL" id="KIM87882.1"/>
    </source>
</evidence>
<protein>
    <recommendedName>
        <fullName evidence="7">HAT C-terminal dimerisation domain-containing protein</fullName>
    </recommendedName>
</protein>
<dbReference type="Proteomes" id="UP000054166">
    <property type="component" value="Unassembled WGS sequence"/>
</dbReference>
<dbReference type="GO" id="GO:0046983">
    <property type="term" value="F:protein dimerization activity"/>
    <property type="evidence" value="ECO:0007669"/>
    <property type="project" value="InterPro"/>
</dbReference>
<dbReference type="SUPFAM" id="SSF53098">
    <property type="entry name" value="Ribonuclease H-like"/>
    <property type="match status" value="1"/>
</dbReference>
<keyword evidence="4" id="KW-0862">Zinc</keyword>
<gene>
    <name evidence="8" type="ORF">PILCRDRAFT_63284</name>
</gene>
<feature type="domain" description="HAT C-terminal dimerisation" evidence="7">
    <location>
        <begin position="325"/>
        <end position="389"/>
    </location>
</feature>
<dbReference type="AlphaFoldDB" id="A0A0C3CDT4"/>
<dbReference type="HOGENOM" id="CLU_009123_6_3_1"/>
<accession>A0A0C3CDT4</accession>
<dbReference type="InParanoid" id="A0A0C3CDT4"/>
<evidence type="ECO:0000313" key="9">
    <source>
        <dbReference type="Proteomes" id="UP000054166"/>
    </source>
</evidence>
<evidence type="ECO:0000256" key="2">
    <source>
        <dbReference type="ARBA" id="ARBA00022723"/>
    </source>
</evidence>
<evidence type="ECO:0000256" key="1">
    <source>
        <dbReference type="ARBA" id="ARBA00004123"/>
    </source>
</evidence>
<evidence type="ECO:0000256" key="4">
    <source>
        <dbReference type="ARBA" id="ARBA00022833"/>
    </source>
</evidence>
<keyword evidence="5" id="KW-0539">Nucleus</keyword>
<evidence type="ECO:0000256" key="6">
    <source>
        <dbReference type="SAM" id="MobiDB-lite"/>
    </source>
</evidence>
<dbReference type="PANTHER" id="PTHR46481">
    <property type="entry name" value="ZINC FINGER BED DOMAIN-CONTAINING PROTEIN 4"/>
    <property type="match status" value="1"/>
</dbReference>
<dbReference type="GO" id="GO:0005634">
    <property type="term" value="C:nucleus"/>
    <property type="evidence" value="ECO:0007669"/>
    <property type="project" value="UniProtKB-SubCell"/>
</dbReference>
<organism evidence="8 9">
    <name type="scientific">Piloderma croceum (strain F 1598)</name>
    <dbReference type="NCBI Taxonomy" id="765440"/>
    <lineage>
        <taxon>Eukaryota</taxon>
        <taxon>Fungi</taxon>
        <taxon>Dikarya</taxon>
        <taxon>Basidiomycota</taxon>
        <taxon>Agaricomycotina</taxon>
        <taxon>Agaricomycetes</taxon>
        <taxon>Agaricomycetidae</taxon>
        <taxon>Atheliales</taxon>
        <taxon>Atheliaceae</taxon>
        <taxon>Piloderma</taxon>
    </lineage>
</organism>
<comment type="subcellular location">
    <subcellularLocation>
        <location evidence="1">Nucleus</location>
    </subcellularLocation>
</comment>
<feature type="region of interest" description="Disordered" evidence="6">
    <location>
        <begin position="265"/>
        <end position="285"/>
    </location>
</feature>
<proteinExistence type="predicted"/>
<evidence type="ECO:0000259" key="7">
    <source>
        <dbReference type="Pfam" id="PF05699"/>
    </source>
</evidence>
<keyword evidence="9" id="KW-1185">Reference proteome</keyword>
<dbReference type="InterPro" id="IPR012337">
    <property type="entry name" value="RNaseH-like_sf"/>
</dbReference>
<evidence type="ECO:0000256" key="5">
    <source>
        <dbReference type="ARBA" id="ARBA00023242"/>
    </source>
</evidence>
<keyword evidence="2" id="KW-0479">Metal-binding</keyword>
<reference evidence="9" key="2">
    <citation type="submission" date="2015-01" db="EMBL/GenBank/DDBJ databases">
        <title>Evolutionary Origins and Diversification of the Mycorrhizal Mutualists.</title>
        <authorList>
            <consortium name="DOE Joint Genome Institute"/>
            <consortium name="Mycorrhizal Genomics Consortium"/>
            <person name="Kohler A."/>
            <person name="Kuo A."/>
            <person name="Nagy L.G."/>
            <person name="Floudas D."/>
            <person name="Copeland A."/>
            <person name="Barry K.W."/>
            <person name="Cichocki N."/>
            <person name="Veneault-Fourrey C."/>
            <person name="LaButti K."/>
            <person name="Lindquist E.A."/>
            <person name="Lipzen A."/>
            <person name="Lundell T."/>
            <person name="Morin E."/>
            <person name="Murat C."/>
            <person name="Riley R."/>
            <person name="Ohm R."/>
            <person name="Sun H."/>
            <person name="Tunlid A."/>
            <person name="Henrissat B."/>
            <person name="Grigoriev I.V."/>
            <person name="Hibbett D.S."/>
            <person name="Martin F."/>
        </authorList>
    </citation>
    <scope>NUCLEOTIDE SEQUENCE [LARGE SCALE GENOMIC DNA]</scope>
    <source>
        <strain evidence="9">F 1598</strain>
    </source>
</reference>
<sequence>MLRENLRERDIPHRTKIREAIIVAWKDYFATLKLELAVGHFTLDNASNNETWMKELETILLARDIPFDWADNRIMCFPHVIQICCDHMIESITDTKLADTAVEFVAQIPCTDPDKQTFEEAVKRDPIALGRAEIAKHALSDTEWKVLQDFELILTVPHRCQQTMSKEKTPVLSGSIPAFEMMIAAWTRLSSTQPHLKQFIDVALSWAEKYYAKTHRTKAYIIAMFINPGVRMSWMKKHWSVTRVKAAEKTILATMKEYRDHAKITGNEQASSSSSQPSNPRPEKWQTLDQQYGLDNMYELEMEEDTQTLEQEYQSYATGILAKHGIDIVKYWDVNESIHPTIFAIPMDYLPIQASSVPSERVFSSAGETDTAKRNRMSAILMEALQMLKFGLKQNRLSFTDGWITSEKLMQLEEFSEEDHLANLLVDGDSAEAMDELLAAIGDTDDDDMEM</sequence>
<dbReference type="PANTHER" id="PTHR46481:SF10">
    <property type="entry name" value="ZINC FINGER BED DOMAIN-CONTAINING PROTEIN 39"/>
    <property type="match status" value="1"/>
</dbReference>
<keyword evidence="3" id="KW-0863">Zinc-finger</keyword>
<dbReference type="OrthoDB" id="2639200at2759"/>
<dbReference type="GO" id="GO:0008270">
    <property type="term" value="F:zinc ion binding"/>
    <property type="evidence" value="ECO:0007669"/>
    <property type="project" value="UniProtKB-KW"/>
</dbReference>